<evidence type="ECO:0000313" key="2">
    <source>
        <dbReference type="Proteomes" id="UP001145114"/>
    </source>
</evidence>
<protein>
    <submittedName>
        <fullName evidence="1">Uncharacterized protein</fullName>
    </submittedName>
</protein>
<feature type="non-terminal residue" evidence="1">
    <location>
        <position position="1"/>
    </location>
</feature>
<keyword evidence="2" id="KW-1185">Reference proteome</keyword>
<sequence length="149" mass="17121">PFQFLALDISSDDVLTLSDAFDHLVHRESLDHYTNVNGLQVDAVKQILVEGLPPVLVLHLKRFVFCAEKGVQKLHKYLSYPMLLNIEPRWVSPLKKRALSNAAYRLTTVIYHHGEWAGGGHYTCDVLRQPGEWVRFDDINIEYLPSENH</sequence>
<feature type="non-terminal residue" evidence="1">
    <location>
        <position position="149"/>
    </location>
</feature>
<comment type="caution">
    <text evidence="1">The sequence shown here is derived from an EMBL/GenBank/DDBJ whole genome shotgun (WGS) entry which is preliminary data.</text>
</comment>
<accession>A0ACC1H6K3</accession>
<dbReference type="EMBL" id="JAMZIH010009552">
    <property type="protein sequence ID" value="KAJ1669965.1"/>
    <property type="molecule type" value="Genomic_DNA"/>
</dbReference>
<reference evidence="1" key="1">
    <citation type="submission" date="2022-06" db="EMBL/GenBank/DDBJ databases">
        <title>Phylogenomic reconstructions and comparative analyses of Kickxellomycotina fungi.</title>
        <authorList>
            <person name="Reynolds N.K."/>
            <person name="Stajich J.E."/>
            <person name="Barry K."/>
            <person name="Grigoriev I.V."/>
            <person name="Crous P."/>
            <person name="Smith M.E."/>
        </authorList>
    </citation>
    <scope>NUCLEOTIDE SEQUENCE</scope>
    <source>
        <strain evidence="1">RSA 2271</strain>
    </source>
</reference>
<name>A0ACC1H6K3_9FUNG</name>
<evidence type="ECO:0000313" key="1">
    <source>
        <dbReference type="EMBL" id="KAJ1669965.1"/>
    </source>
</evidence>
<dbReference type="Proteomes" id="UP001145114">
    <property type="component" value="Unassembled WGS sequence"/>
</dbReference>
<organism evidence="1 2">
    <name type="scientific">Spiromyces aspiralis</name>
    <dbReference type="NCBI Taxonomy" id="68401"/>
    <lineage>
        <taxon>Eukaryota</taxon>
        <taxon>Fungi</taxon>
        <taxon>Fungi incertae sedis</taxon>
        <taxon>Zoopagomycota</taxon>
        <taxon>Kickxellomycotina</taxon>
        <taxon>Kickxellomycetes</taxon>
        <taxon>Kickxellales</taxon>
        <taxon>Kickxellaceae</taxon>
        <taxon>Spiromyces</taxon>
    </lineage>
</organism>
<proteinExistence type="predicted"/>
<gene>
    <name evidence="1" type="ORF">EV182_008497</name>
</gene>